<keyword evidence="3" id="KW-1185">Reference proteome</keyword>
<accession>A0A151MUI1</accession>
<feature type="region of interest" description="Disordered" evidence="1">
    <location>
        <begin position="141"/>
        <end position="197"/>
    </location>
</feature>
<protein>
    <submittedName>
        <fullName evidence="2">Rhotekin-2</fullName>
    </submittedName>
</protein>
<name>A0A151MUI1_ALLMI</name>
<dbReference type="EMBL" id="AKHW03004996">
    <property type="protein sequence ID" value="KYO28182.1"/>
    <property type="molecule type" value="Genomic_DNA"/>
</dbReference>
<evidence type="ECO:0000256" key="1">
    <source>
        <dbReference type="SAM" id="MobiDB-lite"/>
    </source>
</evidence>
<evidence type="ECO:0000313" key="2">
    <source>
        <dbReference type="EMBL" id="KYO28182.1"/>
    </source>
</evidence>
<proteinExistence type="predicted"/>
<gene>
    <name evidence="2" type="primary">RTKN2</name>
    <name evidence="2" type="ORF">Y1Q_0006918</name>
</gene>
<comment type="caution">
    <text evidence="2">The sequence shown here is derived from an EMBL/GenBank/DDBJ whole genome shotgun (WGS) entry which is preliminary data.</text>
</comment>
<organism evidence="2 3">
    <name type="scientific">Alligator mississippiensis</name>
    <name type="common">American alligator</name>
    <dbReference type="NCBI Taxonomy" id="8496"/>
    <lineage>
        <taxon>Eukaryota</taxon>
        <taxon>Metazoa</taxon>
        <taxon>Chordata</taxon>
        <taxon>Craniata</taxon>
        <taxon>Vertebrata</taxon>
        <taxon>Euteleostomi</taxon>
        <taxon>Archelosauria</taxon>
        <taxon>Archosauria</taxon>
        <taxon>Crocodylia</taxon>
        <taxon>Alligatoridae</taxon>
        <taxon>Alligatorinae</taxon>
        <taxon>Alligator</taxon>
    </lineage>
</organism>
<dbReference type="AlphaFoldDB" id="A0A151MUI1"/>
<evidence type="ECO:0000313" key="3">
    <source>
        <dbReference type="Proteomes" id="UP000050525"/>
    </source>
</evidence>
<reference evidence="2 3" key="1">
    <citation type="journal article" date="2012" name="Genome Biol.">
        <title>Sequencing three crocodilian genomes to illuminate the evolution of archosaurs and amniotes.</title>
        <authorList>
            <person name="St John J.A."/>
            <person name="Braun E.L."/>
            <person name="Isberg S.R."/>
            <person name="Miles L.G."/>
            <person name="Chong A.Y."/>
            <person name="Gongora J."/>
            <person name="Dalzell P."/>
            <person name="Moran C."/>
            <person name="Bed'hom B."/>
            <person name="Abzhanov A."/>
            <person name="Burgess S.C."/>
            <person name="Cooksey A.M."/>
            <person name="Castoe T.A."/>
            <person name="Crawford N.G."/>
            <person name="Densmore L.D."/>
            <person name="Drew J.C."/>
            <person name="Edwards S.V."/>
            <person name="Faircloth B.C."/>
            <person name="Fujita M.K."/>
            <person name="Greenwold M.J."/>
            <person name="Hoffmann F.G."/>
            <person name="Howard J.M."/>
            <person name="Iguchi T."/>
            <person name="Janes D.E."/>
            <person name="Khan S.Y."/>
            <person name="Kohno S."/>
            <person name="de Koning A.J."/>
            <person name="Lance S.L."/>
            <person name="McCarthy F.M."/>
            <person name="McCormack J.E."/>
            <person name="Merchant M.E."/>
            <person name="Peterson D.G."/>
            <person name="Pollock D.D."/>
            <person name="Pourmand N."/>
            <person name="Raney B.J."/>
            <person name="Roessler K.A."/>
            <person name="Sanford J.R."/>
            <person name="Sawyer R.H."/>
            <person name="Schmidt C.J."/>
            <person name="Triplett E.W."/>
            <person name="Tuberville T.D."/>
            <person name="Venegas-Anaya M."/>
            <person name="Howard J.T."/>
            <person name="Jarvis E.D."/>
            <person name="Guillette L.J.Jr."/>
            <person name="Glenn T.C."/>
            <person name="Green R.E."/>
            <person name="Ray D.A."/>
        </authorList>
    </citation>
    <scope>NUCLEOTIDE SEQUENCE [LARGE SCALE GENOMIC DNA]</scope>
    <source>
        <strain evidence="2">KSC_2009_1</strain>
    </source>
</reference>
<feature type="region of interest" description="Disordered" evidence="1">
    <location>
        <begin position="73"/>
        <end position="106"/>
    </location>
</feature>
<dbReference type="Proteomes" id="UP000050525">
    <property type="component" value="Unassembled WGS sequence"/>
</dbReference>
<sequence length="197" mass="22228">MPGHWKHFYHDISIDSPKKHKGLVDIIQRKIEETDGEFLIGQQKESVPSLWAPIFAGAHQMLVQKSIVLPCETTSPNDSKGKKRRAPLLPTDKPPYSSKTQMNTDQLDKENFGKKSAITHRTSSSFDSKLSSVMHHLQKPVAAPRKLGPCGKSSLPDSENPFFSVTEREFEAKPVPAPRKKPVKEMLDPRSWMESQM</sequence>